<evidence type="ECO:0000256" key="9">
    <source>
        <dbReference type="ARBA" id="ARBA00023136"/>
    </source>
</evidence>
<keyword evidence="5 11" id="KW-0028">Amino-acid biosynthesis</keyword>
<dbReference type="NCBIfam" id="NF003433">
    <property type="entry name" value="PRK04949.1"/>
    <property type="match status" value="1"/>
</dbReference>
<keyword evidence="13" id="KW-1185">Reference proteome</keyword>
<evidence type="ECO:0000256" key="1">
    <source>
        <dbReference type="ARBA" id="ARBA00004141"/>
    </source>
</evidence>
<evidence type="ECO:0000256" key="2">
    <source>
        <dbReference type="ARBA" id="ARBA00022448"/>
    </source>
</evidence>
<comment type="function">
    <text evidence="11">High affinity, high specificity proton-dependent sulfate transporter, which mediates sulfate uptake. Provides the sulfur source for the cysteine synthesis pathway.</text>
</comment>
<dbReference type="RefSeq" id="WP_217334656.1">
    <property type="nucleotide sequence ID" value="NZ_JAHQZT010000008.1"/>
</dbReference>
<feature type="transmembrane region" description="Helical" evidence="11">
    <location>
        <begin position="67"/>
        <end position="88"/>
    </location>
</feature>
<keyword evidence="6 11" id="KW-0812">Transmembrane</keyword>
<keyword evidence="8 11" id="KW-0764">Sulfate transport</keyword>
<organism evidence="12 13">
    <name type="scientific">Marinobacterium weihaiense</name>
    <dbReference type="NCBI Taxonomy" id="2851016"/>
    <lineage>
        <taxon>Bacteria</taxon>
        <taxon>Pseudomonadati</taxon>
        <taxon>Pseudomonadota</taxon>
        <taxon>Gammaproteobacteria</taxon>
        <taxon>Oceanospirillales</taxon>
        <taxon>Oceanospirillaceae</taxon>
        <taxon>Marinobacterium</taxon>
    </lineage>
</organism>
<dbReference type="InterPro" id="IPR022985">
    <property type="entry name" value="Sulfate_CysZ"/>
</dbReference>
<gene>
    <name evidence="11 12" type="primary">cysZ</name>
    <name evidence="12" type="ORF">KTN04_07770</name>
</gene>
<keyword evidence="7 11" id="KW-1133">Transmembrane helix</keyword>
<evidence type="ECO:0000256" key="4">
    <source>
        <dbReference type="ARBA" id="ARBA00022519"/>
    </source>
</evidence>
<evidence type="ECO:0000313" key="13">
    <source>
        <dbReference type="Proteomes" id="UP000755551"/>
    </source>
</evidence>
<dbReference type="HAMAP" id="MF_00468">
    <property type="entry name" value="CysZ"/>
    <property type="match status" value="1"/>
</dbReference>
<comment type="similarity">
    <text evidence="11">Belongs to the CysZ family.</text>
</comment>
<evidence type="ECO:0000256" key="5">
    <source>
        <dbReference type="ARBA" id="ARBA00022605"/>
    </source>
</evidence>
<name>A0ABS6MAC1_9GAMM</name>
<sequence>MRANPVRGAGYLLRGAAMLPQPGLRRFVLVPLIVNVLLFIGAIWFLIEQFSVWVDYWLGFLPQWADFLYWAFWPVFALLVLVLVYYGFSIVANLIAAPFNGFLSEKVETQLRGEPVTDEGWGELLAMIPRSLARELHKLAYYLPRLLLVFAITFIPVVNLVAPLLWFLFGAWMMSIQYCDYPMDNNKVSFGQMRQLMKTRRVTSIGFGGLVQLGMLIPVVNLILMPAAVVGATIFWVEEYAGEVRDISPRPSP</sequence>
<comment type="caution">
    <text evidence="12">The sequence shown here is derived from an EMBL/GenBank/DDBJ whole genome shotgun (WGS) entry which is preliminary data.</text>
</comment>
<feature type="transmembrane region" description="Helical" evidence="11">
    <location>
        <begin position="27"/>
        <end position="47"/>
    </location>
</feature>
<dbReference type="Proteomes" id="UP000755551">
    <property type="component" value="Unassembled WGS sequence"/>
</dbReference>
<protein>
    <recommendedName>
        <fullName evidence="11">Sulfate transporter CysZ</fullName>
    </recommendedName>
</protein>
<keyword evidence="2 11" id="KW-0813">Transport</keyword>
<feature type="transmembrane region" description="Helical" evidence="11">
    <location>
        <begin position="204"/>
        <end position="237"/>
    </location>
</feature>
<evidence type="ECO:0000256" key="6">
    <source>
        <dbReference type="ARBA" id="ARBA00022692"/>
    </source>
</evidence>
<evidence type="ECO:0000256" key="8">
    <source>
        <dbReference type="ARBA" id="ARBA00023032"/>
    </source>
</evidence>
<keyword evidence="9 11" id="KW-0472">Membrane</keyword>
<evidence type="ECO:0000313" key="12">
    <source>
        <dbReference type="EMBL" id="MBV0933231.1"/>
    </source>
</evidence>
<accession>A0ABS6MAC1</accession>
<keyword evidence="10 11" id="KW-0198">Cysteine biosynthesis</keyword>
<dbReference type="PANTHER" id="PTHR37468:SF1">
    <property type="entry name" value="SULFATE TRANSPORTER CYSZ"/>
    <property type="match status" value="1"/>
</dbReference>
<keyword evidence="3 11" id="KW-1003">Cell membrane</keyword>
<dbReference type="EMBL" id="JAHQZT010000008">
    <property type="protein sequence ID" value="MBV0933231.1"/>
    <property type="molecule type" value="Genomic_DNA"/>
</dbReference>
<evidence type="ECO:0000256" key="7">
    <source>
        <dbReference type="ARBA" id="ARBA00022989"/>
    </source>
</evidence>
<proteinExistence type="inferred from homology"/>
<keyword evidence="4 11" id="KW-0997">Cell inner membrane</keyword>
<comment type="subcellular location">
    <subcellularLocation>
        <location evidence="11">Cell inner membrane</location>
        <topology evidence="11">Multi-pass membrane protein</topology>
    </subcellularLocation>
    <subcellularLocation>
        <location evidence="1">Membrane</location>
        <topology evidence="1">Multi-pass membrane protein</topology>
    </subcellularLocation>
</comment>
<evidence type="ECO:0000256" key="3">
    <source>
        <dbReference type="ARBA" id="ARBA00022475"/>
    </source>
</evidence>
<dbReference type="InterPro" id="IPR050480">
    <property type="entry name" value="CysZ-like"/>
</dbReference>
<dbReference type="InterPro" id="IPR059112">
    <property type="entry name" value="CysZ/EI24"/>
</dbReference>
<evidence type="ECO:0000256" key="11">
    <source>
        <dbReference type="HAMAP-Rule" id="MF_00468"/>
    </source>
</evidence>
<dbReference type="PANTHER" id="PTHR37468">
    <property type="entry name" value="SULFATE TRANSPORTER CYSZ"/>
    <property type="match status" value="1"/>
</dbReference>
<evidence type="ECO:0000256" key="10">
    <source>
        <dbReference type="ARBA" id="ARBA00023192"/>
    </source>
</evidence>
<feature type="transmembrane region" description="Helical" evidence="11">
    <location>
        <begin position="139"/>
        <end position="158"/>
    </location>
</feature>
<reference evidence="12 13" key="1">
    <citation type="submission" date="2021-06" db="EMBL/GenBank/DDBJ databases">
        <title>Bacterium isolated from marine sediment.</title>
        <authorList>
            <person name="Zhu K.-L."/>
            <person name="Du Z.-J."/>
            <person name="Liang Q.-Y."/>
        </authorList>
    </citation>
    <scope>NUCLEOTIDE SEQUENCE [LARGE SCALE GENOMIC DNA]</scope>
    <source>
        <strain evidence="12 13">A346</strain>
    </source>
</reference>
<dbReference type="Pfam" id="PF07264">
    <property type="entry name" value="EI24"/>
    <property type="match status" value="1"/>
</dbReference>